<sequence length="352" mass="39622">MKMRVNLEKDSYDIVIEKGILDHALSSISSLFEGERIVIISDDNVYPLYGEKLKKQLSEKYTVGEIVIPHGEPSKQFDHLPELYSKLLAYHMTRTDLIIALGGGVVGDLAGFVAATFLRGIKFIQIPTSLLAQVDSSVGGKVAVDVPEGKNLVGAFKHPLLVLIDPLTLKTLDPHFIKDGMGEVIKYGCIKDEAFFERMANYENFDALYEDIDEIIYRCVDIKRDVVEKDLFDFGDRLCLNFGHTIGHAIEQHYHYEKYSHGEAVAIGMVAITRIAEEQGLTKKGTADRIVEVLRHYDLPLKADVNTKELLEAISHDKKNINKSFSFVLLKDIGDYFIHKDENTFILTSEVV</sequence>
<keyword evidence="12 18" id="KW-0547">Nucleotide-binding</keyword>
<dbReference type="UniPathway" id="UPA00053">
    <property type="reaction ID" value="UER00085"/>
</dbReference>
<dbReference type="EC" id="4.2.3.4" evidence="7 18"/>
<feature type="binding site" evidence="18">
    <location>
        <position position="141"/>
    </location>
    <ligand>
        <name>NAD(+)</name>
        <dbReference type="ChEBI" id="CHEBI:57540"/>
    </ligand>
</feature>
<dbReference type="SUPFAM" id="SSF56796">
    <property type="entry name" value="Dehydroquinate synthase-like"/>
    <property type="match status" value="1"/>
</dbReference>
<dbReference type="Proteomes" id="UP000051841">
    <property type="component" value="Unassembled WGS sequence"/>
</dbReference>
<dbReference type="AlphaFoldDB" id="A0A0R2HD33"/>
<name>A0A0R2HD33_9FIRM</name>
<evidence type="ECO:0000256" key="6">
    <source>
        <dbReference type="ARBA" id="ARBA00005412"/>
    </source>
</evidence>
<evidence type="ECO:0000259" key="21">
    <source>
        <dbReference type="Pfam" id="PF24621"/>
    </source>
</evidence>
<evidence type="ECO:0000256" key="8">
    <source>
        <dbReference type="ARBA" id="ARBA00017684"/>
    </source>
</evidence>
<evidence type="ECO:0000256" key="3">
    <source>
        <dbReference type="ARBA" id="ARBA00001947"/>
    </source>
</evidence>
<accession>A0A0R2HD33</accession>
<dbReference type="Gene3D" id="3.40.50.1970">
    <property type="match status" value="1"/>
</dbReference>
<feature type="domain" description="3-dehydroquinate synthase N-terminal" evidence="20">
    <location>
        <begin position="66"/>
        <end position="175"/>
    </location>
</feature>
<feature type="binding site" evidence="18">
    <location>
        <position position="244"/>
    </location>
    <ligand>
        <name>Zn(2+)</name>
        <dbReference type="ChEBI" id="CHEBI:29105"/>
    </ligand>
</feature>
<evidence type="ECO:0000256" key="17">
    <source>
        <dbReference type="ARBA" id="ARBA00023285"/>
    </source>
</evidence>
<keyword evidence="19" id="KW-0812">Transmembrane</keyword>
<dbReference type="Pfam" id="PF24621">
    <property type="entry name" value="DHQS_C"/>
    <property type="match status" value="1"/>
</dbReference>
<organism evidence="22 23">
    <name type="scientific">Kandleria vitulina DSM 20405</name>
    <dbReference type="NCBI Taxonomy" id="1410657"/>
    <lineage>
        <taxon>Bacteria</taxon>
        <taxon>Bacillati</taxon>
        <taxon>Bacillota</taxon>
        <taxon>Erysipelotrichia</taxon>
        <taxon>Erysipelotrichales</taxon>
        <taxon>Coprobacillaceae</taxon>
        <taxon>Kandleria</taxon>
    </lineage>
</organism>
<dbReference type="NCBIfam" id="TIGR01357">
    <property type="entry name" value="aroB"/>
    <property type="match status" value="1"/>
</dbReference>
<dbReference type="EMBL" id="JQBL01000004">
    <property type="protein sequence ID" value="KRN50953.1"/>
    <property type="molecule type" value="Genomic_DNA"/>
</dbReference>
<dbReference type="GO" id="GO:0003856">
    <property type="term" value="F:3-dehydroquinate synthase activity"/>
    <property type="evidence" value="ECO:0007669"/>
    <property type="project" value="UniProtKB-UniRule"/>
</dbReference>
<comment type="similarity">
    <text evidence="6 18">Belongs to the sugar phosphate cyclases superfamily. Dehydroquinate synthase family.</text>
</comment>
<dbReference type="GO" id="GO:0000166">
    <property type="term" value="F:nucleotide binding"/>
    <property type="evidence" value="ECO:0007669"/>
    <property type="project" value="UniProtKB-KW"/>
</dbReference>
<evidence type="ECO:0000256" key="11">
    <source>
        <dbReference type="ARBA" id="ARBA00022723"/>
    </source>
</evidence>
<keyword evidence="17 18" id="KW-0170">Cobalt</keyword>
<evidence type="ECO:0000259" key="20">
    <source>
        <dbReference type="Pfam" id="PF01761"/>
    </source>
</evidence>
<evidence type="ECO:0000256" key="1">
    <source>
        <dbReference type="ARBA" id="ARBA00001393"/>
    </source>
</evidence>
<dbReference type="Gene3D" id="1.20.1090.10">
    <property type="entry name" value="Dehydroquinate synthase-like - alpha domain"/>
    <property type="match status" value="1"/>
</dbReference>
<keyword evidence="14 18" id="KW-0520">NAD</keyword>
<reference evidence="22 23" key="1">
    <citation type="journal article" date="2015" name="Genome Announc.">
        <title>Expanding the biotechnology potential of lactobacilli through comparative genomics of 213 strains and associated genera.</title>
        <authorList>
            <person name="Sun Z."/>
            <person name="Harris H.M."/>
            <person name="McCann A."/>
            <person name="Guo C."/>
            <person name="Argimon S."/>
            <person name="Zhang W."/>
            <person name="Yang X."/>
            <person name="Jeffery I.B."/>
            <person name="Cooney J.C."/>
            <person name="Kagawa T.F."/>
            <person name="Liu W."/>
            <person name="Song Y."/>
            <person name="Salvetti E."/>
            <person name="Wrobel A."/>
            <person name="Rasinkangas P."/>
            <person name="Parkhill J."/>
            <person name="Rea M.C."/>
            <person name="O'Sullivan O."/>
            <person name="Ritari J."/>
            <person name="Douillard F.P."/>
            <person name="Paul Ross R."/>
            <person name="Yang R."/>
            <person name="Briner A.E."/>
            <person name="Felis G.E."/>
            <person name="de Vos W.M."/>
            <person name="Barrangou R."/>
            <person name="Klaenhammer T.R."/>
            <person name="Caufield P.W."/>
            <person name="Cui Y."/>
            <person name="Zhang H."/>
            <person name="O'Toole P.W."/>
        </authorList>
    </citation>
    <scope>NUCLEOTIDE SEQUENCE [LARGE SCALE GENOMIC DNA]</scope>
    <source>
        <strain evidence="22 23">DSM 20405</strain>
    </source>
</reference>
<dbReference type="CDD" id="cd08195">
    <property type="entry name" value="DHQS"/>
    <property type="match status" value="1"/>
</dbReference>
<keyword evidence="10 18" id="KW-0028">Amino-acid biosynthesis</keyword>
<evidence type="ECO:0000256" key="15">
    <source>
        <dbReference type="ARBA" id="ARBA00023141"/>
    </source>
</evidence>
<dbReference type="GO" id="GO:0009423">
    <property type="term" value="P:chorismate biosynthetic process"/>
    <property type="evidence" value="ECO:0007669"/>
    <property type="project" value="UniProtKB-UniRule"/>
</dbReference>
<comment type="subcellular location">
    <subcellularLocation>
        <location evidence="4 18">Cytoplasm</location>
    </subcellularLocation>
</comment>
<evidence type="ECO:0000256" key="19">
    <source>
        <dbReference type="SAM" id="Phobius"/>
    </source>
</evidence>
<dbReference type="GO" id="GO:0046872">
    <property type="term" value="F:metal ion binding"/>
    <property type="evidence" value="ECO:0007669"/>
    <property type="project" value="UniProtKB-KW"/>
</dbReference>
<keyword evidence="13 18" id="KW-0862">Zinc</keyword>
<feature type="binding site" evidence="18">
    <location>
        <position position="150"/>
    </location>
    <ligand>
        <name>NAD(+)</name>
        <dbReference type="ChEBI" id="CHEBI:57540"/>
    </ligand>
</feature>
<feature type="binding site" evidence="18">
    <location>
        <position position="183"/>
    </location>
    <ligand>
        <name>Zn(2+)</name>
        <dbReference type="ChEBI" id="CHEBI:29105"/>
    </ligand>
</feature>
<feature type="transmembrane region" description="Helical" evidence="19">
    <location>
        <begin position="97"/>
        <end position="118"/>
    </location>
</feature>
<comment type="cofactor">
    <cofactor evidence="18">
        <name>Co(2+)</name>
        <dbReference type="ChEBI" id="CHEBI:48828"/>
    </cofactor>
    <cofactor evidence="18">
        <name>Zn(2+)</name>
        <dbReference type="ChEBI" id="CHEBI:29105"/>
    </cofactor>
    <text evidence="18">Binds 1 divalent metal cation per subunit. Can use either Co(2+) or Zn(2+).</text>
</comment>
<dbReference type="GO" id="GO:0008652">
    <property type="term" value="P:amino acid biosynthetic process"/>
    <property type="evidence" value="ECO:0007669"/>
    <property type="project" value="UniProtKB-KW"/>
</dbReference>
<keyword evidence="23" id="KW-1185">Reference proteome</keyword>
<keyword evidence="9 18" id="KW-0963">Cytoplasm</keyword>
<dbReference type="PANTHER" id="PTHR43622:SF7">
    <property type="entry name" value="3-DEHYDROQUINATE SYNTHASE, CHLOROPLASTIC"/>
    <property type="match status" value="1"/>
</dbReference>
<evidence type="ECO:0000313" key="22">
    <source>
        <dbReference type="EMBL" id="KRN50953.1"/>
    </source>
</evidence>
<dbReference type="InterPro" id="IPR050071">
    <property type="entry name" value="Dehydroquinate_synthase"/>
</dbReference>
<comment type="cofactor">
    <cofactor evidence="2 18">
        <name>NAD(+)</name>
        <dbReference type="ChEBI" id="CHEBI:57540"/>
    </cofactor>
</comment>
<evidence type="ECO:0000256" key="4">
    <source>
        <dbReference type="ARBA" id="ARBA00004496"/>
    </source>
</evidence>
<dbReference type="PATRIC" id="fig|1410657.5.peg.1496"/>
<comment type="pathway">
    <text evidence="5 18">Metabolic intermediate biosynthesis; chorismate biosynthesis; chorismate from D-erythrose 4-phosphate and phosphoenolpyruvate: step 2/7.</text>
</comment>
<evidence type="ECO:0000256" key="9">
    <source>
        <dbReference type="ARBA" id="ARBA00022490"/>
    </source>
</evidence>
<feature type="binding site" evidence="18">
    <location>
        <begin position="168"/>
        <end position="171"/>
    </location>
    <ligand>
        <name>NAD(+)</name>
        <dbReference type="ChEBI" id="CHEBI:57540"/>
    </ligand>
</feature>
<dbReference type="GO" id="GO:0009073">
    <property type="term" value="P:aromatic amino acid family biosynthetic process"/>
    <property type="evidence" value="ECO:0007669"/>
    <property type="project" value="UniProtKB-KW"/>
</dbReference>
<comment type="cofactor">
    <cofactor evidence="3">
        <name>Zn(2+)</name>
        <dbReference type="ChEBI" id="CHEBI:29105"/>
    </cofactor>
</comment>
<evidence type="ECO:0000256" key="12">
    <source>
        <dbReference type="ARBA" id="ARBA00022741"/>
    </source>
</evidence>
<gene>
    <name evidence="18" type="primary">aroB</name>
    <name evidence="22" type="ORF">IV49_GL001447</name>
</gene>
<evidence type="ECO:0000313" key="23">
    <source>
        <dbReference type="Proteomes" id="UP000051841"/>
    </source>
</evidence>
<comment type="caution">
    <text evidence="18">Lacks conserved residue(s) required for the propagation of feature annotation.</text>
</comment>
<feature type="binding site" evidence="18">
    <location>
        <begin position="104"/>
        <end position="108"/>
    </location>
    <ligand>
        <name>NAD(+)</name>
        <dbReference type="ChEBI" id="CHEBI:57540"/>
    </ligand>
</feature>
<keyword evidence="19" id="KW-1133">Transmembrane helix</keyword>
<evidence type="ECO:0000256" key="2">
    <source>
        <dbReference type="ARBA" id="ARBA00001911"/>
    </source>
</evidence>
<keyword evidence="16 18" id="KW-0456">Lyase</keyword>
<comment type="function">
    <text evidence="18">Catalyzes the conversion of 3-deoxy-D-arabino-heptulosonate 7-phosphate (DAHP) to dehydroquinate (DHQ).</text>
</comment>
<dbReference type="InterPro" id="IPR030963">
    <property type="entry name" value="DHQ_synth_fam"/>
</dbReference>
<dbReference type="PIRSF" id="PIRSF001455">
    <property type="entry name" value="DHQ_synth"/>
    <property type="match status" value="1"/>
</dbReference>
<comment type="caution">
    <text evidence="22">The sequence shown here is derived from an EMBL/GenBank/DDBJ whole genome shotgun (WGS) entry which is preliminary data.</text>
</comment>
<dbReference type="Pfam" id="PF01761">
    <property type="entry name" value="DHQ_synthase"/>
    <property type="match status" value="1"/>
</dbReference>
<dbReference type="FunFam" id="3.40.50.1970:FF:000007">
    <property type="entry name" value="Pentafunctional AROM polypeptide"/>
    <property type="match status" value="1"/>
</dbReference>
<evidence type="ECO:0000256" key="18">
    <source>
        <dbReference type="HAMAP-Rule" id="MF_00110"/>
    </source>
</evidence>
<evidence type="ECO:0000256" key="16">
    <source>
        <dbReference type="ARBA" id="ARBA00023239"/>
    </source>
</evidence>
<keyword evidence="11 18" id="KW-0479">Metal-binding</keyword>
<dbReference type="PANTHER" id="PTHR43622">
    <property type="entry name" value="3-DEHYDROQUINATE SYNTHASE"/>
    <property type="match status" value="1"/>
</dbReference>
<dbReference type="InterPro" id="IPR030960">
    <property type="entry name" value="DHQS/DOIS_N"/>
</dbReference>
<evidence type="ECO:0000256" key="5">
    <source>
        <dbReference type="ARBA" id="ARBA00004661"/>
    </source>
</evidence>
<evidence type="ECO:0000256" key="14">
    <source>
        <dbReference type="ARBA" id="ARBA00023027"/>
    </source>
</evidence>
<keyword evidence="15 18" id="KW-0057">Aromatic amino acid biosynthesis</keyword>
<feature type="binding site" evidence="18">
    <location>
        <position position="261"/>
    </location>
    <ligand>
        <name>Zn(2+)</name>
        <dbReference type="ChEBI" id="CHEBI:29105"/>
    </ligand>
</feature>
<dbReference type="InterPro" id="IPR016037">
    <property type="entry name" value="DHQ_synth_AroB"/>
</dbReference>
<feature type="binding site" evidence="18">
    <location>
        <begin position="128"/>
        <end position="129"/>
    </location>
    <ligand>
        <name>NAD(+)</name>
        <dbReference type="ChEBI" id="CHEBI:57540"/>
    </ligand>
</feature>
<evidence type="ECO:0000256" key="7">
    <source>
        <dbReference type="ARBA" id="ARBA00013031"/>
    </source>
</evidence>
<dbReference type="InterPro" id="IPR056179">
    <property type="entry name" value="DHQS_C"/>
</dbReference>
<evidence type="ECO:0000256" key="10">
    <source>
        <dbReference type="ARBA" id="ARBA00022605"/>
    </source>
</evidence>
<dbReference type="HAMAP" id="MF_00110">
    <property type="entry name" value="DHQ_synthase"/>
    <property type="match status" value="1"/>
</dbReference>
<dbReference type="RefSeq" id="WP_029070100.1">
    <property type="nucleotide sequence ID" value="NZ_JNKN01000001.1"/>
</dbReference>
<feature type="domain" description="3-dehydroquinate synthase C-terminal" evidence="21">
    <location>
        <begin position="180"/>
        <end position="320"/>
    </location>
</feature>
<dbReference type="GO" id="GO:0005737">
    <property type="term" value="C:cytoplasm"/>
    <property type="evidence" value="ECO:0007669"/>
    <property type="project" value="UniProtKB-SubCell"/>
</dbReference>
<comment type="catalytic activity">
    <reaction evidence="1 18">
        <text>7-phospho-2-dehydro-3-deoxy-D-arabino-heptonate = 3-dehydroquinate + phosphate</text>
        <dbReference type="Rhea" id="RHEA:21968"/>
        <dbReference type="ChEBI" id="CHEBI:32364"/>
        <dbReference type="ChEBI" id="CHEBI:43474"/>
        <dbReference type="ChEBI" id="CHEBI:58394"/>
        <dbReference type="EC" id="4.2.3.4"/>
    </reaction>
</comment>
<protein>
    <recommendedName>
        <fullName evidence="8 18">3-dehydroquinate synthase</fullName>
        <shortName evidence="18">DHQS</shortName>
        <ecNumber evidence="7 18">4.2.3.4</ecNumber>
    </recommendedName>
</protein>
<evidence type="ECO:0000256" key="13">
    <source>
        <dbReference type="ARBA" id="ARBA00022833"/>
    </source>
</evidence>
<proteinExistence type="inferred from homology"/>
<keyword evidence="19" id="KW-0472">Membrane</keyword>